<sequence>MSTHVAMSSSCLFLGSMPEVFRTASELGYDSVEVLVTHQRTTQLTHELLDAVQTYQIPISAIHAPTLFFTQQVWGRPWTKIQLAAKMVEEVGAEVVVAHPPFAWQHKYAESFVEGIRAVGDMTGVKIAVENMYPWRVAGRELLMYRPHWDPRRFDYEWVTWDFSHASIAKVDSLVAVRELLPRLGHVHLTDGNDGGTSDEHLVPGHGEQPVAETLQLLGASSWEGVIGVEINTRGADDDEARDAMLAESLDFARTHMALGAAQSAEGTGAEPAEPTEGPEGPGSHSV</sequence>
<dbReference type="STRING" id="71999.KPaMU14_10415"/>
<dbReference type="SUPFAM" id="SSF51658">
    <property type="entry name" value="Xylose isomerase-like"/>
    <property type="match status" value="1"/>
</dbReference>
<feature type="compositionally biased region" description="Low complexity" evidence="2">
    <location>
        <begin position="265"/>
        <end position="287"/>
    </location>
</feature>
<dbReference type="InterPro" id="IPR036237">
    <property type="entry name" value="Xyl_isomerase-like_sf"/>
</dbReference>
<proteinExistence type="predicted"/>
<evidence type="ECO:0000313" key="4">
    <source>
        <dbReference type="EMBL" id="EME37274.1"/>
    </source>
</evidence>
<dbReference type="Proteomes" id="UP000009877">
    <property type="component" value="Unassembled WGS sequence"/>
</dbReference>
<dbReference type="Pfam" id="PF01261">
    <property type="entry name" value="AP_endonuc_2"/>
    <property type="match status" value="1"/>
</dbReference>
<dbReference type="PANTHER" id="PTHR12110">
    <property type="entry name" value="HYDROXYPYRUVATE ISOMERASE"/>
    <property type="match status" value="1"/>
</dbReference>
<dbReference type="AlphaFoldDB" id="M2YFC0"/>
<evidence type="ECO:0000256" key="2">
    <source>
        <dbReference type="SAM" id="MobiDB-lite"/>
    </source>
</evidence>
<dbReference type="InterPro" id="IPR013022">
    <property type="entry name" value="Xyl_isomerase-like_TIM-brl"/>
</dbReference>
<accession>M2YFC0</accession>
<evidence type="ECO:0000313" key="5">
    <source>
        <dbReference type="Proteomes" id="UP000009877"/>
    </source>
</evidence>
<evidence type="ECO:0000256" key="1">
    <source>
        <dbReference type="ARBA" id="ARBA00023277"/>
    </source>
</evidence>
<dbReference type="RefSeq" id="WP_006213772.1">
    <property type="nucleotide sequence ID" value="NZ_ANHZ02000004.1"/>
</dbReference>
<keyword evidence="5" id="KW-1185">Reference proteome</keyword>
<feature type="region of interest" description="Disordered" evidence="2">
    <location>
        <begin position="258"/>
        <end position="287"/>
    </location>
</feature>
<feature type="domain" description="Xylose isomerase-like TIM barrel" evidence="3">
    <location>
        <begin position="21"/>
        <end position="254"/>
    </location>
</feature>
<name>M2YFC0_9MICC</name>
<protein>
    <recommendedName>
        <fullName evidence="3">Xylose isomerase-like TIM barrel domain-containing protein</fullName>
    </recommendedName>
</protein>
<dbReference type="PANTHER" id="PTHR12110:SF47">
    <property type="match status" value="1"/>
</dbReference>
<evidence type="ECO:0000259" key="3">
    <source>
        <dbReference type="Pfam" id="PF01261"/>
    </source>
</evidence>
<reference evidence="4 5" key="1">
    <citation type="journal article" date="2014" name="Genome Announc.">
        <title>Draft Genome Sequence of Kocuria palustris PEL.</title>
        <authorList>
            <person name="Sharma G."/>
            <person name="Khatri I."/>
            <person name="Subramanian S."/>
        </authorList>
    </citation>
    <scope>NUCLEOTIDE SEQUENCE [LARGE SCALE GENOMIC DNA]</scope>
    <source>
        <strain evidence="4 5">PEL</strain>
    </source>
</reference>
<dbReference type="Gene3D" id="3.20.20.150">
    <property type="entry name" value="Divalent-metal-dependent TIM barrel enzymes"/>
    <property type="match status" value="1"/>
</dbReference>
<comment type="caution">
    <text evidence="4">The sequence shown here is derived from an EMBL/GenBank/DDBJ whole genome shotgun (WGS) entry which is preliminary data.</text>
</comment>
<keyword evidence="1" id="KW-0119">Carbohydrate metabolism</keyword>
<dbReference type="InterPro" id="IPR050312">
    <property type="entry name" value="IolE/XylAMocC-like"/>
</dbReference>
<gene>
    <name evidence="4" type="ORF">C884_01782</name>
</gene>
<dbReference type="EMBL" id="ANHZ02000004">
    <property type="protein sequence ID" value="EME37274.1"/>
    <property type="molecule type" value="Genomic_DNA"/>
</dbReference>
<organism evidence="4 5">
    <name type="scientific">Kocuria palustris PEL</name>
    <dbReference type="NCBI Taxonomy" id="1236550"/>
    <lineage>
        <taxon>Bacteria</taxon>
        <taxon>Bacillati</taxon>
        <taxon>Actinomycetota</taxon>
        <taxon>Actinomycetes</taxon>
        <taxon>Micrococcales</taxon>
        <taxon>Micrococcaceae</taxon>
        <taxon>Kocuria</taxon>
    </lineage>
</organism>